<evidence type="ECO:0000256" key="2">
    <source>
        <dbReference type="ARBA" id="ARBA00022857"/>
    </source>
</evidence>
<dbReference type="PANTHER" id="PTHR43639:SF1">
    <property type="entry name" value="SHORT-CHAIN DEHYDROGENASE_REDUCTASE FAMILY PROTEIN"/>
    <property type="match status" value="1"/>
</dbReference>
<dbReference type="VEuPathDB" id="FungiDB:AB675_140"/>
<dbReference type="EMBL" id="LFJN01000022">
    <property type="protein sequence ID" value="KPI37693.1"/>
    <property type="molecule type" value="Genomic_DNA"/>
</dbReference>
<sequence>MSPTDRLAQAAGHLSKSGRLDGKVVLVTGGGAGIGEAICKKFAQEGATILVTDFNEGAAKTVADALASQGHRAEALHHDVTSRPDWDRIAAHISKAYGGQVDVLVNNAGTAYPNQSSLTVAEREFDKVYTVNVKSIFHSVQAIFPLMIARGAGSVVNISSIAAIRPRGGLTWYNSSKAAVSNASKALAHEFGGKGIRCNCVCPVLVPTQLASNFIPGFDGSEEQHKKAAQVLQIPLGRVTTKEDVANVALWLASDEASFVTGVDHHIDGGRAI</sequence>
<protein>
    <submittedName>
        <fullName evidence="4">4-formylbenzenesulfonate dehydrogenase TsaC1/TsaC2</fullName>
    </submittedName>
</protein>
<dbReference type="InterPro" id="IPR036291">
    <property type="entry name" value="NAD(P)-bd_dom_sf"/>
</dbReference>
<evidence type="ECO:0000313" key="4">
    <source>
        <dbReference type="EMBL" id="KPI37693.1"/>
    </source>
</evidence>
<keyword evidence="3" id="KW-0560">Oxidoreductase</keyword>
<comment type="caution">
    <text evidence="4">The sequence shown here is derived from an EMBL/GenBank/DDBJ whole genome shotgun (WGS) entry which is preliminary data.</text>
</comment>
<accession>A0A0N1H0V7</accession>
<dbReference type="RefSeq" id="XP_017997656.1">
    <property type="nucleotide sequence ID" value="XM_018141298.1"/>
</dbReference>
<dbReference type="GO" id="GO:0016491">
    <property type="term" value="F:oxidoreductase activity"/>
    <property type="evidence" value="ECO:0007669"/>
    <property type="project" value="UniProtKB-KW"/>
</dbReference>
<keyword evidence="2" id="KW-0521">NADP</keyword>
<dbReference type="PANTHER" id="PTHR43639">
    <property type="entry name" value="OXIDOREDUCTASE, SHORT-CHAIN DEHYDROGENASE/REDUCTASE FAMILY (AFU_ORTHOLOGUE AFUA_5G02870)"/>
    <property type="match status" value="1"/>
</dbReference>
<gene>
    <name evidence="4" type="ORF">AB675_140</name>
</gene>
<evidence type="ECO:0000256" key="1">
    <source>
        <dbReference type="ARBA" id="ARBA00006484"/>
    </source>
</evidence>
<evidence type="ECO:0000256" key="3">
    <source>
        <dbReference type="ARBA" id="ARBA00023002"/>
    </source>
</evidence>
<dbReference type="PRINTS" id="PR00080">
    <property type="entry name" value="SDRFAMILY"/>
</dbReference>
<dbReference type="OrthoDB" id="294295at2759"/>
<dbReference type="FunFam" id="3.40.50.720:FF:000084">
    <property type="entry name" value="Short-chain dehydrogenase reductase"/>
    <property type="match status" value="1"/>
</dbReference>
<organism evidence="4 5">
    <name type="scientific">Cyphellophora attinorum</name>
    <dbReference type="NCBI Taxonomy" id="1664694"/>
    <lineage>
        <taxon>Eukaryota</taxon>
        <taxon>Fungi</taxon>
        <taxon>Dikarya</taxon>
        <taxon>Ascomycota</taxon>
        <taxon>Pezizomycotina</taxon>
        <taxon>Eurotiomycetes</taxon>
        <taxon>Chaetothyriomycetidae</taxon>
        <taxon>Chaetothyriales</taxon>
        <taxon>Cyphellophoraceae</taxon>
        <taxon>Cyphellophora</taxon>
    </lineage>
</organism>
<dbReference type="GeneID" id="28733167"/>
<comment type="similarity">
    <text evidence="1">Belongs to the short-chain dehydrogenases/reductases (SDR) family.</text>
</comment>
<keyword evidence="5" id="KW-1185">Reference proteome</keyword>
<dbReference type="Gene3D" id="3.40.50.720">
    <property type="entry name" value="NAD(P)-binding Rossmann-like Domain"/>
    <property type="match status" value="1"/>
</dbReference>
<proteinExistence type="inferred from homology"/>
<dbReference type="InterPro" id="IPR002347">
    <property type="entry name" value="SDR_fam"/>
</dbReference>
<dbReference type="PRINTS" id="PR00081">
    <property type="entry name" value="GDHRDH"/>
</dbReference>
<dbReference type="NCBIfam" id="NF005559">
    <property type="entry name" value="PRK07231.1"/>
    <property type="match status" value="1"/>
</dbReference>
<dbReference type="STRING" id="1664694.A0A0N1H0V7"/>
<reference evidence="4 5" key="1">
    <citation type="submission" date="2015-06" db="EMBL/GenBank/DDBJ databases">
        <title>Draft genome of the ant-associated black yeast Phialophora attae CBS 131958.</title>
        <authorList>
            <person name="Moreno L.F."/>
            <person name="Stielow B.J."/>
            <person name="de Hoog S."/>
            <person name="Vicente V.A."/>
            <person name="Weiss V.A."/>
            <person name="de Vries M."/>
            <person name="Cruz L.M."/>
            <person name="Souza E.M."/>
        </authorList>
    </citation>
    <scope>NUCLEOTIDE SEQUENCE [LARGE SCALE GENOMIC DNA]</scope>
    <source>
        <strain evidence="4 5">CBS 131958</strain>
    </source>
</reference>
<name>A0A0N1H0V7_9EURO</name>
<evidence type="ECO:0000313" key="5">
    <source>
        <dbReference type="Proteomes" id="UP000038010"/>
    </source>
</evidence>
<dbReference type="AlphaFoldDB" id="A0A0N1H0V7"/>
<dbReference type="Pfam" id="PF13561">
    <property type="entry name" value="adh_short_C2"/>
    <property type="match status" value="1"/>
</dbReference>
<dbReference type="SUPFAM" id="SSF51735">
    <property type="entry name" value="NAD(P)-binding Rossmann-fold domains"/>
    <property type="match status" value="1"/>
</dbReference>
<dbReference type="Proteomes" id="UP000038010">
    <property type="component" value="Unassembled WGS sequence"/>
</dbReference>